<organism evidence="2 3">
    <name type="scientific">Phytophthora fragariae</name>
    <dbReference type="NCBI Taxonomy" id="53985"/>
    <lineage>
        <taxon>Eukaryota</taxon>
        <taxon>Sar</taxon>
        <taxon>Stramenopiles</taxon>
        <taxon>Oomycota</taxon>
        <taxon>Peronosporomycetes</taxon>
        <taxon>Peronosporales</taxon>
        <taxon>Peronosporaceae</taxon>
        <taxon>Phytophthora</taxon>
    </lineage>
</organism>
<dbReference type="AlphaFoldDB" id="A0A6A3RZL2"/>
<accession>A0A6A3RZL2</accession>
<name>A0A6A3RZL2_9STRA</name>
<evidence type="ECO:0000259" key="1">
    <source>
        <dbReference type="Pfam" id="PF17919"/>
    </source>
</evidence>
<evidence type="ECO:0000313" key="2">
    <source>
        <dbReference type="EMBL" id="KAE9106049.1"/>
    </source>
</evidence>
<dbReference type="InterPro" id="IPR051320">
    <property type="entry name" value="Viral_Replic_Matur_Polypro"/>
</dbReference>
<dbReference type="EMBL" id="QXFZ01000750">
    <property type="protein sequence ID" value="KAE9106049.1"/>
    <property type="molecule type" value="Genomic_DNA"/>
</dbReference>
<dbReference type="Proteomes" id="UP000441208">
    <property type="component" value="Unassembled WGS sequence"/>
</dbReference>
<protein>
    <recommendedName>
        <fullName evidence="1">Reverse transcriptase/retrotransposon-derived protein RNase H-like domain-containing protein</fullName>
    </recommendedName>
</protein>
<dbReference type="PANTHER" id="PTHR33064:SF40">
    <property type="entry name" value="REVERSE TRANSCRIPTASE_RETROTRANSPOSON-DERIVED PROTEIN RNASE H-LIKE DOMAIN-CONTAINING PROTEIN"/>
    <property type="match status" value="1"/>
</dbReference>
<dbReference type="InterPro" id="IPR043502">
    <property type="entry name" value="DNA/RNA_pol_sf"/>
</dbReference>
<gene>
    <name evidence="2" type="ORF">PF007_g13547</name>
</gene>
<dbReference type="Pfam" id="PF17919">
    <property type="entry name" value="RT_RNaseH_2"/>
    <property type="match status" value="1"/>
</dbReference>
<dbReference type="SUPFAM" id="SSF56672">
    <property type="entry name" value="DNA/RNA polymerases"/>
    <property type="match status" value="1"/>
</dbReference>
<dbReference type="PANTHER" id="PTHR33064">
    <property type="entry name" value="POL PROTEIN"/>
    <property type="match status" value="1"/>
</dbReference>
<evidence type="ECO:0000313" key="3">
    <source>
        <dbReference type="Proteomes" id="UP000441208"/>
    </source>
</evidence>
<comment type="caution">
    <text evidence="2">The sequence shown here is derived from an EMBL/GenBank/DDBJ whole genome shotgun (WGS) entry which is preliminary data.</text>
</comment>
<proteinExistence type="predicted"/>
<reference evidence="2 3" key="1">
    <citation type="submission" date="2018-08" db="EMBL/GenBank/DDBJ databases">
        <title>Genomic investigation of the strawberry pathogen Phytophthora fragariae indicates pathogenicity is determined by transcriptional variation in three key races.</title>
        <authorList>
            <person name="Adams T.M."/>
            <person name="Armitage A.D."/>
            <person name="Sobczyk M.K."/>
            <person name="Bates H.J."/>
            <person name="Dunwell J.M."/>
            <person name="Nellist C.F."/>
            <person name="Harrison R.J."/>
        </authorList>
    </citation>
    <scope>NUCLEOTIDE SEQUENCE [LARGE SCALE GENOMIC DNA]</scope>
    <source>
        <strain evidence="2 3">NOV-71</strain>
    </source>
</reference>
<dbReference type="Gene3D" id="3.30.70.270">
    <property type="match status" value="1"/>
</dbReference>
<feature type="domain" description="Reverse transcriptase/retrotransposon-derived protein RNase H-like" evidence="1">
    <location>
        <begin position="31"/>
        <end position="123"/>
    </location>
</feature>
<sequence>MMKYCDGFGGLMAPLTKLTKGKSRRDPITFGEKGQHAFDELKHKLASPPVLADPDFSKPFHVSMDASAFAIGGYLFQYDDSGRERIIAFNGRKLSRAELIYPTREKELLAALHAMRVWKVYLIDILS</sequence>
<dbReference type="InterPro" id="IPR043128">
    <property type="entry name" value="Rev_trsase/Diguanyl_cyclase"/>
</dbReference>
<dbReference type="InterPro" id="IPR041577">
    <property type="entry name" value="RT_RNaseH_2"/>
</dbReference>